<organism evidence="1 2">
    <name type="scientific">Alteromonas australica</name>
    <dbReference type="NCBI Taxonomy" id="589873"/>
    <lineage>
        <taxon>Bacteria</taxon>
        <taxon>Pseudomonadati</taxon>
        <taxon>Pseudomonadota</taxon>
        <taxon>Gammaproteobacteria</taxon>
        <taxon>Alteromonadales</taxon>
        <taxon>Alteromonadaceae</taxon>
        <taxon>Alteromonas/Salinimonas group</taxon>
        <taxon>Alteromonas</taxon>
    </lineage>
</organism>
<dbReference type="EMBL" id="DNAN01000342">
    <property type="protein sequence ID" value="HAW75994.1"/>
    <property type="molecule type" value="Genomic_DNA"/>
</dbReference>
<dbReference type="Proteomes" id="UP000263517">
    <property type="component" value="Unassembled WGS sequence"/>
</dbReference>
<evidence type="ECO:0000313" key="1">
    <source>
        <dbReference type="EMBL" id="HAW75994.1"/>
    </source>
</evidence>
<protein>
    <recommendedName>
        <fullName evidence="3">DUF1320 domain-containing protein</fullName>
    </recommendedName>
</protein>
<dbReference type="AlphaFoldDB" id="A0A350P3X7"/>
<reference evidence="1 2" key="1">
    <citation type="journal article" date="2018" name="Nat. Biotechnol.">
        <title>A standardized bacterial taxonomy based on genome phylogeny substantially revises the tree of life.</title>
        <authorList>
            <person name="Parks D.H."/>
            <person name="Chuvochina M."/>
            <person name="Waite D.W."/>
            <person name="Rinke C."/>
            <person name="Skarshewski A."/>
            <person name="Chaumeil P.A."/>
            <person name="Hugenholtz P."/>
        </authorList>
    </citation>
    <scope>NUCLEOTIDE SEQUENCE [LARGE SCALE GENOMIC DNA]</scope>
    <source>
        <strain evidence="1">UBA11978</strain>
    </source>
</reference>
<sequence>MAVTTAQIRDLLNRPRGLNEATINEYITIRTAEVNKKSRGANFGVTADNAPTTTLKESAIKFLVCVDCLRVLIDTIPAVHPEKEQGTQDIRYNQQLKSFEKQALEAIRTIEEKGGTAFYTKATTTRVGGTTSGAQLSGSLDND</sequence>
<name>A0A350P3X7_9ALTE</name>
<proteinExistence type="predicted"/>
<evidence type="ECO:0000313" key="2">
    <source>
        <dbReference type="Proteomes" id="UP000263517"/>
    </source>
</evidence>
<gene>
    <name evidence="1" type="ORF">DCW74_09710</name>
</gene>
<accession>A0A350P3X7</accession>
<evidence type="ECO:0008006" key="3">
    <source>
        <dbReference type="Google" id="ProtNLM"/>
    </source>
</evidence>
<comment type="caution">
    <text evidence="1">The sequence shown here is derived from an EMBL/GenBank/DDBJ whole genome shotgun (WGS) entry which is preliminary data.</text>
</comment>